<dbReference type="GO" id="GO:0034605">
    <property type="term" value="P:cellular response to heat"/>
    <property type="evidence" value="ECO:0007669"/>
    <property type="project" value="TreeGrafter"/>
</dbReference>
<dbReference type="PANTHER" id="PTHR10788:SF75">
    <property type="entry name" value="SYNTHASE SUBUNIT OF TREHALOSE-6-PHOSPHATE SYNTHASE_PHOSPHATASE COMPLEX (EUROFUNG)"/>
    <property type="match status" value="1"/>
</dbReference>
<dbReference type="OrthoDB" id="755951at2759"/>
<sequence length="525" mass="60178">MDPEFEGRVLVIANRLPITIKDHHDGNFEYNISSGGLVSGLRSLAKAVDFKWFGWPGIDIHRNDKDKIRRDLQDKYHAYPIFLNHELAESHYNGFSNSVLWPLLHRMPEKVGAEESWSKAYQEVNEIFADNIVPMVEDNDLIWVHDYHLMLLPGILRSRLEKKKGLRIGFFLHTPFPTDDFFTILPFREEICSSLLLCDVVGFHTQEYAQDFLDSASVVLEGVSRSPSDLHWAGRKVIVHGFPIGIEPEDFREKMETEGVKRELAKLRKNFEGQKIILGVDRLDYIKGIPQKLRAFDRFLTEHPEWVGKVTLIQLAIPTRAEVTTYQRLREEVESLVGHVNGKHGTFSFTPIHYLYRSVKPEQLCALYAVSDVCIISSIRDGLNMVSYEYIACQNSSTAGVLMMSYYAGAVKTLPSCLVINPWDIPRFANAIEDSLNMPEGERKQRYKENADVVDRYTSVRWGTTFLNTLYRMHVPSQEDLPDPSEQMHENDRRQIKSAHLLQERSRSRGTSDSGNPNGASTPDH</sequence>
<dbReference type="Gene3D" id="3.40.50.2000">
    <property type="entry name" value="Glycogen Phosphorylase B"/>
    <property type="match status" value="2"/>
</dbReference>
<dbReference type="GO" id="GO:0005992">
    <property type="term" value="P:trehalose biosynthetic process"/>
    <property type="evidence" value="ECO:0007669"/>
    <property type="project" value="InterPro"/>
</dbReference>
<keyword evidence="2" id="KW-0808">Transferase</keyword>
<feature type="compositionally biased region" description="Polar residues" evidence="3">
    <location>
        <begin position="509"/>
        <end position="525"/>
    </location>
</feature>
<dbReference type="EMBL" id="KN847322">
    <property type="protein sequence ID" value="KIW51677.1"/>
    <property type="molecule type" value="Genomic_DNA"/>
</dbReference>
<evidence type="ECO:0000313" key="4">
    <source>
        <dbReference type="EMBL" id="KIW51677.1"/>
    </source>
</evidence>
<name>A0A0D2CP27_9EURO</name>
<feature type="region of interest" description="Disordered" evidence="3">
    <location>
        <begin position="477"/>
        <end position="525"/>
    </location>
</feature>
<dbReference type="RefSeq" id="XP_013312261.1">
    <property type="nucleotide sequence ID" value="XM_013456807.1"/>
</dbReference>
<dbReference type="FunFam" id="3.40.50.2000:FF:000010">
    <property type="entry name" value="Alpha,alpha-trehalose-phosphate synthase"/>
    <property type="match status" value="1"/>
</dbReference>
<dbReference type="GeneID" id="25332284"/>
<keyword evidence="1" id="KW-0328">Glycosyltransferase</keyword>
<accession>A0A0D2CP27</accession>
<dbReference type="Pfam" id="PF00982">
    <property type="entry name" value="Glyco_transf_20"/>
    <property type="match status" value="1"/>
</dbReference>
<dbReference type="Proteomes" id="UP000054342">
    <property type="component" value="Unassembled WGS sequence"/>
</dbReference>
<evidence type="ECO:0000256" key="1">
    <source>
        <dbReference type="ARBA" id="ARBA00022676"/>
    </source>
</evidence>
<feature type="compositionally biased region" description="Basic and acidic residues" evidence="3">
    <location>
        <begin position="486"/>
        <end position="495"/>
    </location>
</feature>
<dbReference type="GO" id="GO:0005829">
    <property type="term" value="C:cytosol"/>
    <property type="evidence" value="ECO:0007669"/>
    <property type="project" value="TreeGrafter"/>
</dbReference>
<organism evidence="4 5">
    <name type="scientific">Exophiala xenobiotica</name>
    <dbReference type="NCBI Taxonomy" id="348802"/>
    <lineage>
        <taxon>Eukaryota</taxon>
        <taxon>Fungi</taxon>
        <taxon>Dikarya</taxon>
        <taxon>Ascomycota</taxon>
        <taxon>Pezizomycotina</taxon>
        <taxon>Eurotiomycetes</taxon>
        <taxon>Chaetothyriomycetidae</taxon>
        <taxon>Chaetothyriales</taxon>
        <taxon>Herpotrichiellaceae</taxon>
        <taxon>Exophiala</taxon>
    </lineage>
</organism>
<dbReference type="GO" id="GO:0003825">
    <property type="term" value="F:alpha,alpha-trehalose-phosphate synthase (UDP-forming) activity"/>
    <property type="evidence" value="ECO:0007669"/>
    <property type="project" value="TreeGrafter"/>
</dbReference>
<dbReference type="GO" id="GO:0005946">
    <property type="term" value="C:alpha,alpha-trehalose-phosphate synthase complex (UDP-forming)"/>
    <property type="evidence" value="ECO:0007669"/>
    <property type="project" value="TreeGrafter"/>
</dbReference>
<dbReference type="SUPFAM" id="SSF53756">
    <property type="entry name" value="UDP-Glycosyltransferase/glycogen phosphorylase"/>
    <property type="match status" value="1"/>
</dbReference>
<dbReference type="STRING" id="348802.A0A0D2CP27"/>
<dbReference type="PANTHER" id="PTHR10788">
    <property type="entry name" value="TREHALOSE-6-PHOSPHATE SYNTHASE"/>
    <property type="match status" value="1"/>
</dbReference>
<dbReference type="HOGENOM" id="CLU_002351_7_2_1"/>
<dbReference type="CDD" id="cd03788">
    <property type="entry name" value="GT20_TPS"/>
    <property type="match status" value="1"/>
</dbReference>
<proteinExistence type="predicted"/>
<gene>
    <name evidence="4" type="ORF">PV05_10376</name>
</gene>
<reference evidence="4 5" key="1">
    <citation type="submission" date="2015-01" db="EMBL/GenBank/DDBJ databases">
        <title>The Genome Sequence of Exophiala xenobiotica CBS118157.</title>
        <authorList>
            <consortium name="The Broad Institute Genomics Platform"/>
            <person name="Cuomo C."/>
            <person name="de Hoog S."/>
            <person name="Gorbushina A."/>
            <person name="Stielow B."/>
            <person name="Teixiera M."/>
            <person name="Abouelleil A."/>
            <person name="Chapman S.B."/>
            <person name="Priest M."/>
            <person name="Young S.K."/>
            <person name="Wortman J."/>
            <person name="Nusbaum C."/>
            <person name="Birren B."/>
        </authorList>
    </citation>
    <scope>NUCLEOTIDE SEQUENCE [LARGE SCALE GENOMIC DNA]</scope>
    <source>
        <strain evidence="4 5">CBS 118157</strain>
    </source>
</reference>
<dbReference type="AlphaFoldDB" id="A0A0D2CP27"/>
<keyword evidence="5" id="KW-1185">Reference proteome</keyword>
<dbReference type="InterPro" id="IPR001830">
    <property type="entry name" value="Glyco_trans_20"/>
</dbReference>
<dbReference type="GO" id="GO:0004805">
    <property type="term" value="F:trehalose-phosphatase activity"/>
    <property type="evidence" value="ECO:0007669"/>
    <property type="project" value="TreeGrafter"/>
</dbReference>
<evidence type="ECO:0000256" key="2">
    <source>
        <dbReference type="ARBA" id="ARBA00022679"/>
    </source>
</evidence>
<evidence type="ECO:0000313" key="5">
    <source>
        <dbReference type="Proteomes" id="UP000054342"/>
    </source>
</evidence>
<protein>
    <submittedName>
        <fullName evidence="4">Alpha,alpha-trehalose-phosphate synthase (UDP-forming)</fullName>
    </submittedName>
</protein>
<evidence type="ECO:0000256" key="3">
    <source>
        <dbReference type="SAM" id="MobiDB-lite"/>
    </source>
</evidence>